<sequence>MQRIWEVDFIRGIAIVLMIVFHIFFDLDYFTRFDFSAWSMELFWLARATVAIFVFLVGVSLTLSYAKTNGNIVGTRLAWKYIKRGLRIFSMGLIITAFTLIFFPQGLIFFGIIHFIGAAIIISYPLLSRPKLALPFGLVAFVVGLLINGIALDTMLFTWLGFSVSAAYSPGFYTFDLVPLFPWLGIVFLGIFAGSKLYPNGQRAKEAPETKSRVLKLFSWMGRKSLIIYFLHQPAIITLLWLAGVIQPAFL</sequence>
<name>A0A2D6M136_9ARCH</name>
<feature type="transmembrane region" description="Helical" evidence="1">
    <location>
        <begin position="134"/>
        <end position="160"/>
    </location>
</feature>
<feature type="domain" description="Heparan-alpha-glucosaminide N-acetyltransferase catalytic" evidence="2">
    <location>
        <begin position="3"/>
        <end position="234"/>
    </location>
</feature>
<evidence type="ECO:0000256" key="1">
    <source>
        <dbReference type="SAM" id="Phobius"/>
    </source>
</evidence>
<keyword evidence="1" id="KW-0812">Transmembrane</keyword>
<evidence type="ECO:0000313" key="4">
    <source>
        <dbReference type="Proteomes" id="UP000226592"/>
    </source>
</evidence>
<keyword evidence="1" id="KW-1133">Transmembrane helix</keyword>
<dbReference type="Proteomes" id="UP000226592">
    <property type="component" value="Unassembled WGS sequence"/>
</dbReference>
<feature type="transmembrane region" description="Helical" evidence="1">
    <location>
        <begin position="12"/>
        <end position="30"/>
    </location>
</feature>
<dbReference type="EMBL" id="NZBU01000008">
    <property type="protein sequence ID" value="MAG22132.1"/>
    <property type="molecule type" value="Genomic_DNA"/>
</dbReference>
<evidence type="ECO:0000259" key="2">
    <source>
        <dbReference type="Pfam" id="PF07786"/>
    </source>
</evidence>
<proteinExistence type="predicted"/>
<comment type="caution">
    <text evidence="3">The sequence shown here is derived from an EMBL/GenBank/DDBJ whole genome shotgun (WGS) entry which is preliminary data.</text>
</comment>
<protein>
    <recommendedName>
        <fullName evidence="2">Heparan-alpha-glucosaminide N-acetyltransferase catalytic domain-containing protein</fullName>
    </recommendedName>
</protein>
<dbReference type="AlphaFoldDB" id="A0A2D6M136"/>
<feature type="transmembrane region" description="Helical" evidence="1">
    <location>
        <begin position="180"/>
        <end position="198"/>
    </location>
</feature>
<reference evidence="4" key="1">
    <citation type="submission" date="2017-09" db="EMBL/GenBank/DDBJ databases">
        <title>The Reconstruction of 2,631 Draft Metagenome-Assembled Genomes from the Global Oceans.</title>
        <authorList>
            <person name="Tully B.J."/>
            <person name="Graham E.D."/>
            <person name="Heidelberg J.F."/>
        </authorList>
    </citation>
    <scope>NUCLEOTIDE SEQUENCE [LARGE SCALE GENOMIC DNA]</scope>
</reference>
<feature type="transmembrane region" description="Helical" evidence="1">
    <location>
        <begin position="109"/>
        <end position="127"/>
    </location>
</feature>
<dbReference type="Pfam" id="PF07786">
    <property type="entry name" value="HGSNAT_cat"/>
    <property type="match status" value="1"/>
</dbReference>
<feature type="transmembrane region" description="Helical" evidence="1">
    <location>
        <begin position="42"/>
        <end position="65"/>
    </location>
</feature>
<evidence type="ECO:0000313" key="3">
    <source>
        <dbReference type="EMBL" id="MAG22132.1"/>
    </source>
</evidence>
<accession>A0A2D6M136</accession>
<organism evidence="3 4">
    <name type="scientific">Candidatus Iainarchaeum sp</name>
    <dbReference type="NCBI Taxonomy" id="3101447"/>
    <lineage>
        <taxon>Archaea</taxon>
        <taxon>Candidatus Iainarchaeota</taxon>
        <taxon>Candidatus Iainarchaeia</taxon>
        <taxon>Candidatus Iainarchaeales</taxon>
        <taxon>Candidatus Iainarchaeaceae</taxon>
        <taxon>Candidatus Iainarchaeum</taxon>
    </lineage>
</organism>
<keyword evidence="1" id="KW-0472">Membrane</keyword>
<gene>
    <name evidence="3" type="ORF">CL943_02400</name>
</gene>
<dbReference type="InterPro" id="IPR012429">
    <property type="entry name" value="HGSNAT_cat"/>
</dbReference>
<feature type="transmembrane region" description="Helical" evidence="1">
    <location>
        <begin position="86"/>
        <end position="103"/>
    </location>
</feature>
<feature type="transmembrane region" description="Helical" evidence="1">
    <location>
        <begin position="226"/>
        <end position="250"/>
    </location>
</feature>